<dbReference type="InterPro" id="IPR003593">
    <property type="entry name" value="AAA+_ATPase"/>
</dbReference>
<dbReference type="SUPFAM" id="SSF52540">
    <property type="entry name" value="P-loop containing nucleoside triphosphate hydrolases"/>
    <property type="match status" value="1"/>
</dbReference>
<dbReference type="PROSITE" id="PS50893">
    <property type="entry name" value="ABC_TRANSPORTER_2"/>
    <property type="match status" value="1"/>
</dbReference>
<dbReference type="InterPro" id="IPR050095">
    <property type="entry name" value="ECF_ABC_transporter_ATP-bd"/>
</dbReference>
<dbReference type="Proteomes" id="UP000183920">
    <property type="component" value="Unassembled WGS sequence"/>
</dbReference>
<sequence>MLQLDRVTYRWSEDVPPCISQLSLTLNQGEWITLVGDNGAGKSTLLRLIAGLLTPNEGEVTLNHQSLSQMKAEQRAQYIGVLFQEPERQIFHNTVEKEVSFGLKQRKFSKEEIKKRLDETLMLCGLSDVADVHPLDLHAGQRRMVAVASLSILSPQILLLDEPTRDFDAYWLTCFENWLQVQKTLGTSVLAISHDLDFTARHFQRIIHLSSGKLIADGTPESVLMSSTLQSLSDIPAPTLYSLSQKLKLPIKNSPIEWATMLVEMNKNRQINS</sequence>
<keyword evidence="3 5" id="KW-0067">ATP-binding</keyword>
<dbReference type="GO" id="GO:0043190">
    <property type="term" value="C:ATP-binding cassette (ABC) transporter complex"/>
    <property type="evidence" value="ECO:0007669"/>
    <property type="project" value="TreeGrafter"/>
</dbReference>
<evidence type="ECO:0000256" key="1">
    <source>
        <dbReference type="ARBA" id="ARBA00022448"/>
    </source>
</evidence>
<keyword evidence="1" id="KW-0813">Transport</keyword>
<gene>
    <name evidence="5" type="primary">ecfA1_2</name>
    <name evidence="5" type="ORF">BN1804_02165</name>
</gene>
<dbReference type="CDD" id="cd03225">
    <property type="entry name" value="ABC_cobalt_CbiO_domain1"/>
    <property type="match status" value="1"/>
</dbReference>
<dbReference type="InterPro" id="IPR027417">
    <property type="entry name" value="P-loop_NTPase"/>
</dbReference>
<organism evidence="5 6">
    <name type="scientific">Proteus penneri</name>
    <dbReference type="NCBI Taxonomy" id="102862"/>
    <lineage>
        <taxon>Bacteria</taxon>
        <taxon>Pseudomonadati</taxon>
        <taxon>Pseudomonadota</taxon>
        <taxon>Gammaproteobacteria</taxon>
        <taxon>Enterobacterales</taxon>
        <taxon>Morganellaceae</taxon>
        <taxon>Proteus</taxon>
    </lineage>
</organism>
<feature type="domain" description="ABC transporter" evidence="4">
    <location>
        <begin position="2"/>
        <end position="236"/>
    </location>
</feature>
<dbReference type="GO" id="GO:0005524">
    <property type="term" value="F:ATP binding"/>
    <property type="evidence" value="ECO:0007669"/>
    <property type="project" value="UniProtKB-KW"/>
</dbReference>
<dbReference type="PANTHER" id="PTHR43553">
    <property type="entry name" value="HEAVY METAL TRANSPORTER"/>
    <property type="match status" value="1"/>
</dbReference>
<evidence type="ECO:0000313" key="5">
    <source>
        <dbReference type="EMBL" id="CRL62826.1"/>
    </source>
</evidence>
<dbReference type="Gene3D" id="3.40.50.300">
    <property type="entry name" value="P-loop containing nucleotide triphosphate hydrolases"/>
    <property type="match status" value="1"/>
</dbReference>
<dbReference type="AlphaFoldDB" id="A0A0G4QB13"/>
<dbReference type="Pfam" id="PF00005">
    <property type="entry name" value="ABC_tran"/>
    <property type="match status" value="1"/>
</dbReference>
<dbReference type="PANTHER" id="PTHR43553:SF26">
    <property type="entry name" value="ABC TRANSPORTER ATP-BINDING PROTEIN BC_2655-RELATED"/>
    <property type="match status" value="1"/>
</dbReference>
<dbReference type="InterPro" id="IPR003439">
    <property type="entry name" value="ABC_transporter-like_ATP-bd"/>
</dbReference>
<name>A0A0G4QB13_9GAMM</name>
<accession>A0A0G4QB13</accession>
<evidence type="ECO:0000313" key="6">
    <source>
        <dbReference type="Proteomes" id="UP000183920"/>
    </source>
</evidence>
<keyword evidence="2" id="KW-0547">Nucleotide-binding</keyword>
<protein>
    <submittedName>
        <fullName evidence="5">Energy-coupling factor transporter ATP-binding protein EcfA1</fullName>
    </submittedName>
</protein>
<dbReference type="SMART" id="SM00382">
    <property type="entry name" value="AAA"/>
    <property type="match status" value="1"/>
</dbReference>
<proteinExistence type="predicted"/>
<evidence type="ECO:0000259" key="4">
    <source>
        <dbReference type="PROSITE" id="PS50893"/>
    </source>
</evidence>
<reference evidence="6" key="1">
    <citation type="submission" date="2015-06" db="EMBL/GenBank/DDBJ databases">
        <authorList>
            <person name="Urmite Genomes"/>
        </authorList>
    </citation>
    <scope>NUCLEOTIDE SEQUENCE [LARGE SCALE GENOMIC DNA]</scope>
    <source>
        <strain evidence="6">CSUR P1867</strain>
    </source>
</reference>
<dbReference type="GO" id="GO:0042626">
    <property type="term" value="F:ATPase-coupled transmembrane transporter activity"/>
    <property type="evidence" value="ECO:0007669"/>
    <property type="project" value="TreeGrafter"/>
</dbReference>
<dbReference type="GO" id="GO:0016887">
    <property type="term" value="F:ATP hydrolysis activity"/>
    <property type="evidence" value="ECO:0007669"/>
    <property type="project" value="InterPro"/>
</dbReference>
<evidence type="ECO:0000256" key="3">
    <source>
        <dbReference type="ARBA" id="ARBA00022840"/>
    </source>
</evidence>
<evidence type="ECO:0000256" key="2">
    <source>
        <dbReference type="ARBA" id="ARBA00022741"/>
    </source>
</evidence>
<dbReference type="InterPro" id="IPR015856">
    <property type="entry name" value="ABC_transpr_CbiO/EcfA_su"/>
</dbReference>
<dbReference type="EMBL" id="CVRY01000004">
    <property type="protein sequence ID" value="CRL62826.1"/>
    <property type="molecule type" value="Genomic_DNA"/>
</dbReference>